<gene>
    <name evidence="2" type="ORF">SAMN05421869_105388</name>
</gene>
<dbReference type="RefSeq" id="WP_090931369.1">
    <property type="nucleotide sequence ID" value="NZ_FNDJ01000005.1"/>
</dbReference>
<dbReference type="SUPFAM" id="SSF116726">
    <property type="entry name" value="TrkA C-terminal domain-like"/>
    <property type="match status" value="1"/>
</dbReference>
<dbReference type="InterPro" id="IPR050144">
    <property type="entry name" value="AAE_transporter"/>
</dbReference>
<sequence length="160" mass="17025">MEVEQTALPGIGLRHDFTTRKGQRVGVVSHRTGRRDLVIYDKDDPDRACQTVKLNDEEADALAELLGAPRIVARLNALHQQVEGLVSVQLPIPAGSPYADRPMGEARVRTRTSASIVAVVRGGRVFASPGPDFVFAAGDVVVVVGSEDSTAEVADLLAEG</sequence>
<dbReference type="STRING" id="633440.SAMN05421869_105388"/>
<dbReference type="Gene3D" id="3.30.70.1450">
    <property type="entry name" value="Regulator of K+ conductance, C-terminal domain"/>
    <property type="match status" value="1"/>
</dbReference>
<evidence type="ECO:0000259" key="1">
    <source>
        <dbReference type="PROSITE" id="PS51202"/>
    </source>
</evidence>
<dbReference type="Pfam" id="PF25991">
    <property type="entry name" value="KhtT_N"/>
    <property type="match status" value="1"/>
</dbReference>
<evidence type="ECO:0000313" key="3">
    <source>
        <dbReference type="Proteomes" id="UP000199202"/>
    </source>
</evidence>
<dbReference type="Proteomes" id="UP000199202">
    <property type="component" value="Unassembled WGS sequence"/>
</dbReference>
<dbReference type="OrthoDB" id="5242677at2"/>
<feature type="domain" description="RCK C-terminal" evidence="1">
    <location>
        <begin position="75"/>
        <end position="159"/>
    </location>
</feature>
<dbReference type="PANTHER" id="PTHR30445">
    <property type="entry name" value="K(+)_H(+) ANTIPORTER SUBUNIT KHTT"/>
    <property type="match status" value="1"/>
</dbReference>
<dbReference type="InterPro" id="IPR036721">
    <property type="entry name" value="RCK_C_sf"/>
</dbReference>
<dbReference type="AlphaFoldDB" id="A0A1G8KFY4"/>
<dbReference type="InterPro" id="IPR006037">
    <property type="entry name" value="RCK_C"/>
</dbReference>
<keyword evidence="3" id="KW-1185">Reference proteome</keyword>
<dbReference type="Pfam" id="PF02080">
    <property type="entry name" value="TrkA_C"/>
    <property type="match status" value="1"/>
</dbReference>
<dbReference type="InterPro" id="IPR058776">
    <property type="entry name" value="KhtT-like_N"/>
</dbReference>
<dbReference type="PANTHER" id="PTHR30445:SF8">
    <property type="entry name" value="K(+)_H(+) ANTIPORTER SUBUNIT KHTT"/>
    <property type="match status" value="1"/>
</dbReference>
<accession>A0A1G8KFY4</accession>
<proteinExistence type="predicted"/>
<name>A0A1G8KFY4_9ACTN</name>
<dbReference type="GO" id="GO:0006813">
    <property type="term" value="P:potassium ion transport"/>
    <property type="evidence" value="ECO:0007669"/>
    <property type="project" value="InterPro"/>
</dbReference>
<reference evidence="2 3" key="1">
    <citation type="submission" date="2016-10" db="EMBL/GenBank/DDBJ databases">
        <authorList>
            <person name="de Groot N.N."/>
        </authorList>
    </citation>
    <scope>NUCLEOTIDE SEQUENCE [LARGE SCALE GENOMIC DNA]</scope>
    <source>
        <strain evidence="2 3">CGMCC 4.6533</strain>
    </source>
</reference>
<organism evidence="2 3">
    <name type="scientific">Nonomuraea jiangxiensis</name>
    <dbReference type="NCBI Taxonomy" id="633440"/>
    <lineage>
        <taxon>Bacteria</taxon>
        <taxon>Bacillati</taxon>
        <taxon>Actinomycetota</taxon>
        <taxon>Actinomycetes</taxon>
        <taxon>Streptosporangiales</taxon>
        <taxon>Streptosporangiaceae</taxon>
        <taxon>Nonomuraea</taxon>
    </lineage>
</organism>
<dbReference type="EMBL" id="FNDJ01000005">
    <property type="protein sequence ID" value="SDI42316.1"/>
    <property type="molecule type" value="Genomic_DNA"/>
</dbReference>
<protein>
    <submittedName>
        <fullName evidence="2">TrkA domain protein</fullName>
    </submittedName>
</protein>
<dbReference type="GO" id="GO:0008324">
    <property type="term" value="F:monoatomic cation transmembrane transporter activity"/>
    <property type="evidence" value="ECO:0007669"/>
    <property type="project" value="InterPro"/>
</dbReference>
<dbReference type="PROSITE" id="PS51202">
    <property type="entry name" value="RCK_C"/>
    <property type="match status" value="1"/>
</dbReference>
<dbReference type="InterPro" id="IPR026278">
    <property type="entry name" value="KhtT"/>
</dbReference>
<evidence type="ECO:0000313" key="2">
    <source>
        <dbReference type="EMBL" id="SDI42316.1"/>
    </source>
</evidence>
<dbReference type="PIRSF" id="PIRSF005028">
    <property type="entry name" value="KhtT"/>
    <property type="match status" value="1"/>
</dbReference>